<evidence type="ECO:0008006" key="4">
    <source>
        <dbReference type="Google" id="ProtNLM"/>
    </source>
</evidence>
<comment type="caution">
    <text evidence="2">The sequence shown here is derived from an EMBL/GenBank/DDBJ whole genome shotgun (WGS) entry which is preliminary data.</text>
</comment>
<evidence type="ECO:0000313" key="3">
    <source>
        <dbReference type="Proteomes" id="UP000231960"/>
    </source>
</evidence>
<accession>A0A2M9R6D6</accession>
<name>A0A2M9R6D6_9FLAO</name>
<keyword evidence="3" id="KW-1185">Reference proteome</keyword>
<dbReference type="EMBL" id="NIPO01000001">
    <property type="protein sequence ID" value="PJR04431.1"/>
    <property type="molecule type" value="Genomic_DNA"/>
</dbReference>
<protein>
    <recommendedName>
        <fullName evidence="4">NACHT domain-containing protein</fullName>
    </recommendedName>
</protein>
<evidence type="ECO:0000256" key="1">
    <source>
        <dbReference type="SAM" id="Coils"/>
    </source>
</evidence>
<dbReference type="OrthoDB" id="8450256at2"/>
<gene>
    <name evidence="2" type="ORF">CDL10_07685</name>
</gene>
<sequence length="1332" mass="158158">MVYGPRYIRNKEKISAIDFLSDIKRTTLSEALIDHNKIVLLGNPGIGKSTELNILYKQLFDFHKSGAYYPLFIDLKNYRSKHQIEDLITDKSWISHNKVCLIFDGIDETPDIQDFISDLDLLFIKYSEKNIKTIISCRTNIYEKYLINIEKFEYFFLDGLTDSQINNFLKKKINKQLNINEINKLRIYLENPFHFNLFCDYYKEKGKFPKKVSESINLFIDTELKKLTQKKFIKAEKIDVSHVKKQLEKVAFINELMQSTFISDDNLYELINEADKHIFEKISLIDRIPNSERLSFRHKNYQEIFSAKYISMLDTDEIISILKIDPNIDKTKPSLFNTISFLLNILDDYKFPIIRDWLLENEPEILFLTESDRLDISIKNKIFRSYFENVAVEKTFWFSRDNRFSTEKISDFADIDYLISIIKSKPHFRSVISALDILGKTKTNSKDEELKNEIINIINSDVHYVGDALNTFRTKKFHLRDTMSFLSISKSLENNYEHDVHHELIAMISDFSDIDKYFGVLKNSLYKLYQITLDRIKDNTIRGTKSYLERIFLSINNSDHFLEILNVIFNNTFAIKIEDFYDKNFKEKLIQRTLFFTEKNEDFLCRITDAFLKTKELTFFHRNDHFLPLLINQSSKSFSCFKYIINKYGLDSELIHFIALFQEKEYIDYLADKYQKGRLKLVKEDNILSLRDVFNANNKELGFYFEKIFKQIGYKFPWLLSTINEIEENSKKYKDFIQHNFDLLFDISLLENTIKDVFLDHNLSFLTIDKVLEIEKKWYKETKFHGSQNIIFTILFNITRQQQKISLSEIIRKVNHKYFILFQIANKIKRENQGFIIRPDHIYFIKKDCLKIVEEEKFDKIIEMNTGDSFRINKNKYSLLKILYFFDQRFEINYNQSFYLKTLKYCNVTAMSNDILDFTRVKVNNIVKFEQQIITNINNDELGINSLKDHIDYAISNRLETTYDKIGEYLIYNRYLYSQEETFNKFISLLPDWKQIDFLKKCCVDPSQYLCWMAVEKFIESNIEHKYILELSNKYLDDGNTEYTSEALNVLFYCNADNSLVEYANQLEKCSKKEDDRGRSDISLKNVNHYSNLNNLNYLKNIFDIIYDESITDPFKFHTDKSNLTSLVNNLSKDKNGYIKIQQILKDIKSSIIGKEGQFFYINHLIESSQLSYYNSISKAYNFDQTKLLIDKIELKNNPKTIIMENQFNISGGNFQNTQIGSGNTMNNYSNNENVLKLEELLKEFESLKIENEEWKDIFIQGMKDLLELKNSENETQIKESKTKLKTLYDLIFNMGKKANDWKNILMLPMELRDKTPKLIEMIESLRNLLLN</sequence>
<reference evidence="2 3" key="1">
    <citation type="submission" date="2017-06" db="EMBL/GenBank/DDBJ databases">
        <title>Description of Avrilella dinanensis gen. nov. sp. nov.</title>
        <authorList>
            <person name="Leyer C."/>
            <person name="Sassi M."/>
            <person name="Minet J."/>
            <person name="Kayal S."/>
            <person name="Cattoir V."/>
        </authorList>
    </citation>
    <scope>NUCLEOTIDE SEQUENCE [LARGE SCALE GENOMIC DNA]</scope>
    <source>
        <strain evidence="2 3">UR159</strain>
    </source>
</reference>
<dbReference type="Proteomes" id="UP000231960">
    <property type="component" value="Unassembled WGS sequence"/>
</dbReference>
<feature type="coiled-coil region" evidence="1">
    <location>
        <begin position="1231"/>
        <end position="1258"/>
    </location>
</feature>
<keyword evidence="1" id="KW-0175">Coiled coil</keyword>
<proteinExistence type="predicted"/>
<organism evidence="2 3">
    <name type="scientific">Avrilella dinanensis</name>
    <dbReference type="NCBI Taxonomy" id="2008672"/>
    <lineage>
        <taxon>Bacteria</taxon>
        <taxon>Pseudomonadati</taxon>
        <taxon>Bacteroidota</taxon>
        <taxon>Flavobacteriia</taxon>
        <taxon>Flavobacteriales</taxon>
        <taxon>Flavobacteriaceae</taxon>
        <taxon>Avrilella</taxon>
    </lineage>
</organism>
<dbReference type="SUPFAM" id="SSF52540">
    <property type="entry name" value="P-loop containing nucleoside triphosphate hydrolases"/>
    <property type="match status" value="1"/>
</dbReference>
<dbReference type="InterPro" id="IPR027417">
    <property type="entry name" value="P-loop_NTPase"/>
</dbReference>
<dbReference type="RefSeq" id="WP_100677991.1">
    <property type="nucleotide sequence ID" value="NZ_NIPO01000001.1"/>
</dbReference>
<evidence type="ECO:0000313" key="2">
    <source>
        <dbReference type="EMBL" id="PJR04431.1"/>
    </source>
</evidence>